<accession>A0ACC3DS16</accession>
<comment type="caution">
    <text evidence="1">The sequence shown here is derived from an EMBL/GenBank/DDBJ whole genome shotgun (WGS) entry which is preliminary data.</text>
</comment>
<keyword evidence="2" id="KW-1185">Reference proteome</keyword>
<evidence type="ECO:0000313" key="1">
    <source>
        <dbReference type="EMBL" id="KAK3079313.1"/>
    </source>
</evidence>
<evidence type="ECO:0000313" key="2">
    <source>
        <dbReference type="Proteomes" id="UP001186974"/>
    </source>
</evidence>
<dbReference type="EMBL" id="JAWDJW010001225">
    <property type="protein sequence ID" value="KAK3079313.1"/>
    <property type="molecule type" value="Genomic_DNA"/>
</dbReference>
<sequence length="1129" mass="127077">MSLVTPAPLAMRARSPSNASEDSFDYVSAASSPSSTTSPNDTQELHSPKMAQDAKRNAKTPAENGDTKAKSTARFDPKTLLNPKAAKREASPSQDEAAETSHHGMGSMIERIHGVGAREETPRKRRKIEDDDNEKGSSTFNGSGKGTMLGEYVKEQRKEGANAAASQGQVVDLTELLCEPSLLSSHMLPWILTSLADDDDEPDNVTTQNQAQSRQASTPDSDLVVTHDNSNEIVCLGRIDDAQVNAFLLPTPKMAAFQGHSKTWPVIKPIKFSPRPGGGNVVQVYDPAGKYFGNLDIRSAMSLLPLMKTQPTTKIDFWIQIDARSRKPAEQPGQVVSQSFRLTLHVFAPRKYITGFGKVLGQKNLWLKDPSVPLGKYEYVNPQKPKVKEVAVRTHQYSAASSSAYPASLNYVTRTVEEVRSDVLNMFDAIARTEDLPEKEQSSWITTPLLKHQKQALYFMTDRETEHEIMADDSRGSLWTIKLRPNGSKRYFNVIAGTETLEKPEPVLGGILADMMGLGKTLSILSLVTSTRAEAANFAKSEPPGHLLDVELNSKATLLVCPVSTMSNWEEQIKAHVKAGGLKFYLYHGSSRIDNVEELSRYDLVITSYNVVAKDSQRKTKPLFATNWFRIVLDEAHQIRNQKAAVSQHCCLLNAQRRWAVTGTPVQNRLDDLGALIKFLRVKPFDTVQGFNMYMMAPFKNADPEVLPKIRLLVDSITLRRLKDTIDLPARHDLIARLEFSEDERKLYDHYAKDAAQRVKTMTAGQDKLKGKAYMHVLRTILRLRQICAHGADLLSEEDRKFMEGMTYGDAIDLGDEDDEEAPVLQPKIAYEMLDMLQQSDSDRCEKCQKKVCKDPAAEADDMLGSKTLGYMTPCYHVICPDCFDSYMHETRSKATTDNYVNCIMCSQYVKVGTFKIDQKELDDYYAELQRIRDDPHRAKTMGKYTGPHTKVCALLESLRKDREWSQEHPDEPPIKSVVFSDWTQYLDLIQLALEEEFPFTRLDGSMRPSQRTDALTKFREDSSICVMLISIRAGGLGLNLTTASKAYVMEPQYNPAAEAQAVDRIHRLGQKREVTITKFVMKNSFEEQMLMLQKRKTELADLSMNRNVRYDKEESAKRKMEELRILFK</sequence>
<protein>
    <submittedName>
        <fullName evidence="1">Uncharacterized protein</fullName>
    </submittedName>
</protein>
<gene>
    <name evidence="1" type="ORF">LTS18_005170</name>
</gene>
<name>A0ACC3DS16_9PEZI</name>
<reference evidence="1" key="1">
    <citation type="submission" date="2024-09" db="EMBL/GenBank/DDBJ databases">
        <title>Black Yeasts Isolated from many extreme environments.</title>
        <authorList>
            <person name="Coleine C."/>
            <person name="Stajich J.E."/>
            <person name="Selbmann L."/>
        </authorList>
    </citation>
    <scope>NUCLEOTIDE SEQUENCE</scope>
    <source>
        <strain evidence="1">CCFEE 5737</strain>
    </source>
</reference>
<dbReference type="Proteomes" id="UP001186974">
    <property type="component" value="Unassembled WGS sequence"/>
</dbReference>
<proteinExistence type="predicted"/>
<organism evidence="1 2">
    <name type="scientific">Coniosporium uncinatum</name>
    <dbReference type="NCBI Taxonomy" id="93489"/>
    <lineage>
        <taxon>Eukaryota</taxon>
        <taxon>Fungi</taxon>
        <taxon>Dikarya</taxon>
        <taxon>Ascomycota</taxon>
        <taxon>Pezizomycotina</taxon>
        <taxon>Dothideomycetes</taxon>
        <taxon>Dothideomycetes incertae sedis</taxon>
        <taxon>Coniosporium</taxon>
    </lineage>
</organism>